<dbReference type="Proteomes" id="UP000031620">
    <property type="component" value="Chromosome"/>
</dbReference>
<name>A0A0A1GSV9_9LACO</name>
<organism evidence="2 3">
    <name type="scientific">Paucilactobacillus hokkaidonensis JCM 18461</name>
    <dbReference type="NCBI Taxonomy" id="1291742"/>
    <lineage>
        <taxon>Bacteria</taxon>
        <taxon>Bacillati</taxon>
        <taxon>Bacillota</taxon>
        <taxon>Bacilli</taxon>
        <taxon>Lactobacillales</taxon>
        <taxon>Lactobacillaceae</taxon>
        <taxon>Paucilactobacillus</taxon>
    </lineage>
</organism>
<reference evidence="2 3" key="1">
    <citation type="submission" date="2014-11" db="EMBL/GenBank/DDBJ databases">
        <title>Complete genome sequence and analysis of Lactobacillus hokkaidonensis LOOC260T.</title>
        <authorList>
            <person name="Tanizawa Y."/>
            <person name="Tohno M."/>
            <person name="Kaminuma E."/>
            <person name="Nakamura Y."/>
            <person name="Arita M."/>
        </authorList>
    </citation>
    <scope>NUCLEOTIDE SEQUENCE [LARGE SCALE GENOMIC DNA]</scope>
    <source>
        <strain evidence="2 3">LOOC260</strain>
    </source>
</reference>
<accession>A0A0A1GSV9</accession>
<dbReference type="AlphaFoldDB" id="A0A0A1GSV9"/>
<evidence type="ECO:0000313" key="3">
    <source>
        <dbReference type="Proteomes" id="UP000031620"/>
    </source>
</evidence>
<gene>
    <name evidence="2" type="ORF">LOOC260_104920</name>
</gene>
<feature type="region of interest" description="Disordered" evidence="1">
    <location>
        <begin position="1"/>
        <end position="20"/>
    </location>
</feature>
<evidence type="ECO:0000256" key="1">
    <source>
        <dbReference type="SAM" id="MobiDB-lite"/>
    </source>
</evidence>
<dbReference type="KEGG" id="lho:LOOC260_104920"/>
<sequence length="54" mass="6315">MARDYEHVASKNEHIKESKQKAQVPLLGQTKAIGLIEIQNLKFNNWLQSRSIFY</sequence>
<dbReference type="HOGENOM" id="CLU_3044674_0_0_9"/>
<dbReference type="EMBL" id="AP014680">
    <property type="protein sequence ID" value="BAP85055.1"/>
    <property type="molecule type" value="Genomic_DNA"/>
</dbReference>
<proteinExistence type="predicted"/>
<evidence type="ECO:0000313" key="2">
    <source>
        <dbReference type="EMBL" id="BAP85055.1"/>
    </source>
</evidence>
<protein>
    <submittedName>
        <fullName evidence="2">Uncharacterized protein</fullName>
    </submittedName>
</protein>